<dbReference type="Proteomes" id="UP000270471">
    <property type="component" value="Unassembled WGS sequence"/>
</dbReference>
<dbReference type="EMBL" id="PENI01000002">
    <property type="protein sequence ID" value="RMB87013.1"/>
    <property type="molecule type" value="Genomic_DNA"/>
</dbReference>
<dbReference type="PRINTS" id="PR00455">
    <property type="entry name" value="HTHTETR"/>
</dbReference>
<dbReference type="Pfam" id="PF21597">
    <property type="entry name" value="TetR_C_43"/>
    <property type="match status" value="1"/>
</dbReference>
<protein>
    <submittedName>
        <fullName evidence="6">TetR family transcriptional regulator</fullName>
    </submittedName>
</protein>
<accession>A0A3M0IJE9</accession>
<dbReference type="PANTHER" id="PTHR30055:SF234">
    <property type="entry name" value="HTH-TYPE TRANSCRIPTIONAL REGULATOR BETI"/>
    <property type="match status" value="1"/>
</dbReference>
<gene>
    <name evidence="6" type="ORF">CTZ28_03475</name>
</gene>
<evidence type="ECO:0000313" key="7">
    <source>
        <dbReference type="Proteomes" id="UP000270471"/>
    </source>
</evidence>
<dbReference type="InterPro" id="IPR049445">
    <property type="entry name" value="TetR_SbtR-like_C"/>
</dbReference>
<dbReference type="PANTHER" id="PTHR30055">
    <property type="entry name" value="HTH-TYPE TRANSCRIPTIONAL REGULATOR RUTR"/>
    <property type="match status" value="1"/>
</dbReference>
<dbReference type="SUPFAM" id="SSF46689">
    <property type="entry name" value="Homeodomain-like"/>
    <property type="match status" value="1"/>
</dbReference>
<evidence type="ECO:0000256" key="1">
    <source>
        <dbReference type="ARBA" id="ARBA00023015"/>
    </source>
</evidence>
<dbReference type="Pfam" id="PF00440">
    <property type="entry name" value="TetR_N"/>
    <property type="match status" value="1"/>
</dbReference>
<organism evidence="6 7">
    <name type="scientific">Streptomyces shenzhenensis</name>
    <dbReference type="NCBI Taxonomy" id="943815"/>
    <lineage>
        <taxon>Bacteria</taxon>
        <taxon>Bacillati</taxon>
        <taxon>Actinomycetota</taxon>
        <taxon>Actinomycetes</taxon>
        <taxon>Kitasatosporales</taxon>
        <taxon>Streptomycetaceae</taxon>
        <taxon>Streptomyces</taxon>
    </lineage>
</organism>
<keyword evidence="3" id="KW-0804">Transcription</keyword>
<dbReference type="InterPro" id="IPR009057">
    <property type="entry name" value="Homeodomain-like_sf"/>
</dbReference>
<evidence type="ECO:0000313" key="6">
    <source>
        <dbReference type="EMBL" id="RMB87013.1"/>
    </source>
</evidence>
<dbReference type="GO" id="GO:0000976">
    <property type="term" value="F:transcription cis-regulatory region binding"/>
    <property type="evidence" value="ECO:0007669"/>
    <property type="project" value="TreeGrafter"/>
</dbReference>
<dbReference type="InterPro" id="IPR001647">
    <property type="entry name" value="HTH_TetR"/>
</dbReference>
<dbReference type="PROSITE" id="PS50977">
    <property type="entry name" value="HTH_TETR_2"/>
    <property type="match status" value="1"/>
</dbReference>
<dbReference type="InterPro" id="IPR050109">
    <property type="entry name" value="HTH-type_TetR-like_transc_reg"/>
</dbReference>
<keyword evidence="2 4" id="KW-0238">DNA-binding</keyword>
<evidence type="ECO:0000256" key="4">
    <source>
        <dbReference type="PROSITE-ProRule" id="PRU00335"/>
    </source>
</evidence>
<dbReference type="GO" id="GO:0003700">
    <property type="term" value="F:DNA-binding transcription factor activity"/>
    <property type="evidence" value="ECO:0007669"/>
    <property type="project" value="TreeGrafter"/>
</dbReference>
<evidence type="ECO:0000256" key="3">
    <source>
        <dbReference type="ARBA" id="ARBA00023163"/>
    </source>
</evidence>
<comment type="caution">
    <text evidence="6">The sequence shown here is derived from an EMBL/GenBank/DDBJ whole genome shotgun (WGS) entry which is preliminary data.</text>
</comment>
<dbReference type="AlphaFoldDB" id="A0A3M0IJE9"/>
<dbReference type="Gene3D" id="1.10.357.10">
    <property type="entry name" value="Tetracycline Repressor, domain 2"/>
    <property type="match status" value="1"/>
</dbReference>
<keyword evidence="7" id="KW-1185">Reference proteome</keyword>
<proteinExistence type="predicted"/>
<feature type="domain" description="HTH tetR-type" evidence="5">
    <location>
        <begin position="10"/>
        <end position="69"/>
    </location>
</feature>
<feature type="DNA-binding region" description="H-T-H motif" evidence="4">
    <location>
        <begin position="32"/>
        <end position="51"/>
    </location>
</feature>
<dbReference type="SUPFAM" id="SSF48498">
    <property type="entry name" value="Tetracyclin repressor-like, C-terminal domain"/>
    <property type="match status" value="1"/>
</dbReference>
<dbReference type="InterPro" id="IPR036271">
    <property type="entry name" value="Tet_transcr_reg_TetR-rel_C_sf"/>
</dbReference>
<dbReference type="OrthoDB" id="9795011at2"/>
<keyword evidence="1" id="KW-0805">Transcription regulation</keyword>
<reference evidence="6 7" key="1">
    <citation type="submission" date="2017-11" db="EMBL/GenBank/DDBJ databases">
        <title>Draft genome of actinobacteria isolated from guarana (Paullinia cupana (Mart.) Ducke.</title>
        <authorList>
            <person name="Siqueira K.A."/>
            <person name="Liotti R.G."/>
            <person name="Mendes T.A.O."/>
            <person name="Soares M.A."/>
        </authorList>
    </citation>
    <scope>NUCLEOTIDE SEQUENCE [LARGE SCALE GENOMIC DNA]</scope>
    <source>
        <strain evidence="6 7">193</strain>
    </source>
</reference>
<name>A0A3M0IJE9_9ACTN</name>
<evidence type="ECO:0000259" key="5">
    <source>
        <dbReference type="PROSITE" id="PS50977"/>
    </source>
</evidence>
<sequence length="186" mass="20579">MTRKRRSDAEHNQRRIVATARAAFAADGLDLPVREIARRAGIGVATVYRHFPSREDLIAAVLAEQVTRCEEEMRAALADPDSRRALRGTILRFAERQVRDRVLNEALLGSHAAGAAFTEQRRAHAQGFARLVERARHDGAVRQGVSTEDARVALRAISSFRAHPAERASTIPRLTDLLLSGVLTEE</sequence>
<evidence type="ECO:0000256" key="2">
    <source>
        <dbReference type="ARBA" id="ARBA00023125"/>
    </source>
</evidence>